<evidence type="ECO:0000313" key="3">
    <source>
        <dbReference type="Proteomes" id="UP001057291"/>
    </source>
</evidence>
<gene>
    <name evidence="2" type="ORF">DNHGIG_17900</name>
</gene>
<dbReference type="PANTHER" id="PTHR37507:SF2">
    <property type="entry name" value="SPORULATION PROTEIN YDCC"/>
    <property type="match status" value="1"/>
</dbReference>
<dbReference type="Pfam" id="PF14285">
    <property type="entry name" value="DUF4367"/>
    <property type="match status" value="1"/>
</dbReference>
<dbReference type="AlphaFoldDB" id="A0AAV4LET3"/>
<dbReference type="PROSITE" id="PS51257">
    <property type="entry name" value="PROKAR_LIPOPROTEIN"/>
    <property type="match status" value="1"/>
</dbReference>
<keyword evidence="3" id="KW-1185">Reference proteome</keyword>
<comment type="caution">
    <text evidence="2">The sequence shown here is derived from an EMBL/GenBank/DDBJ whole genome shotgun (WGS) entry which is preliminary data.</text>
</comment>
<dbReference type="InterPro" id="IPR025377">
    <property type="entry name" value="DUF4367"/>
</dbReference>
<dbReference type="Proteomes" id="UP001057291">
    <property type="component" value="Unassembled WGS sequence"/>
</dbReference>
<reference evidence="2" key="1">
    <citation type="journal article" date="2023" name="Int. J. Syst. Evol. Microbiol.">
        <title>Collibacillus ludicampi gen. nov., sp. nov., a new soil bacterium of the family Alicyclobacillaceae.</title>
        <authorList>
            <person name="Jojima T."/>
            <person name="Ioku Y."/>
            <person name="Fukuta Y."/>
            <person name="Shirasaka N."/>
            <person name="Matsumura Y."/>
            <person name="Mori M."/>
        </authorList>
    </citation>
    <scope>NUCLEOTIDE SEQUENCE</scope>
    <source>
        <strain evidence="2">TP075</strain>
    </source>
</reference>
<proteinExistence type="predicted"/>
<evidence type="ECO:0000313" key="2">
    <source>
        <dbReference type="EMBL" id="GIM46241.1"/>
    </source>
</evidence>
<dbReference type="InterPro" id="IPR052944">
    <property type="entry name" value="Sporulation_related"/>
</dbReference>
<name>A0AAV4LET3_9BACL</name>
<organism evidence="2 3">
    <name type="scientific">Collibacillus ludicampi</name>
    <dbReference type="NCBI Taxonomy" id="2771369"/>
    <lineage>
        <taxon>Bacteria</taxon>
        <taxon>Bacillati</taxon>
        <taxon>Bacillota</taxon>
        <taxon>Bacilli</taxon>
        <taxon>Bacillales</taxon>
        <taxon>Alicyclobacillaceae</taxon>
        <taxon>Collibacillus</taxon>
    </lineage>
</organism>
<sequence length="333" mass="37433">MRKSIAWIVWIILIIGMLVTGCGNVTQESVLNDLQSIEKNLKTYKSKAMMTVQTSEIPQKYYIETWYQSPSLYRIALGDEKRVITQVIVRNNEGIYVINPQLKKSFRFKGEWAENQGHVYLYHAMIHQILEAKEKTFKQDEGTVSFDIPIKENPLIVHQKIVLAERKLDPRQVLLFDKSDKAIVNVTYEEFKTGVKFADDDFTPEKVMALADPKNALPAMTHKNDFGIIEPAYVPKGFERQDTIESDASVLLRYSGDKGAFTLKETRSSSQNQTLVGGNQLLDLFGAPAIVTGAGNAKTVYWSRNGVEFALTGSLPVQEMMKIAASTIDATGK</sequence>
<dbReference type="EMBL" id="BOQE01000001">
    <property type="protein sequence ID" value="GIM46241.1"/>
    <property type="molecule type" value="Genomic_DNA"/>
</dbReference>
<evidence type="ECO:0000259" key="1">
    <source>
        <dbReference type="Pfam" id="PF14285"/>
    </source>
</evidence>
<accession>A0AAV4LET3</accession>
<dbReference type="SUPFAM" id="SSF89392">
    <property type="entry name" value="Prokaryotic lipoproteins and lipoprotein localization factors"/>
    <property type="match status" value="1"/>
</dbReference>
<feature type="domain" description="DUF4367" evidence="1">
    <location>
        <begin position="229"/>
        <end position="326"/>
    </location>
</feature>
<protein>
    <recommendedName>
        <fullName evidence="1">DUF4367 domain-containing protein</fullName>
    </recommendedName>
</protein>
<dbReference type="PANTHER" id="PTHR37507">
    <property type="entry name" value="SPORULATION PROTEIN YDCC"/>
    <property type="match status" value="1"/>
</dbReference>
<dbReference type="Gene3D" id="2.50.20.10">
    <property type="entry name" value="Lipoprotein localisation LolA/LolB/LppX"/>
    <property type="match status" value="1"/>
</dbReference>
<dbReference type="RefSeq" id="WP_282199369.1">
    <property type="nucleotide sequence ID" value="NZ_BOQE01000001.1"/>
</dbReference>
<dbReference type="InterPro" id="IPR029046">
    <property type="entry name" value="LolA/LolB/LppX"/>
</dbReference>